<dbReference type="Gene3D" id="1.10.10.10">
    <property type="entry name" value="Winged helix-like DNA-binding domain superfamily/Winged helix DNA-binding domain"/>
    <property type="match status" value="1"/>
</dbReference>
<dbReference type="Gene3D" id="3.40.190.10">
    <property type="entry name" value="Periplasmic binding protein-like II"/>
    <property type="match status" value="2"/>
</dbReference>
<name>A0A7W6FQC9_9SPHN</name>
<evidence type="ECO:0000313" key="7">
    <source>
        <dbReference type="Proteomes" id="UP000571950"/>
    </source>
</evidence>
<dbReference type="PRINTS" id="PR00039">
    <property type="entry name" value="HTHLYSR"/>
</dbReference>
<evidence type="ECO:0000256" key="1">
    <source>
        <dbReference type="ARBA" id="ARBA00009437"/>
    </source>
</evidence>
<evidence type="ECO:0000256" key="3">
    <source>
        <dbReference type="ARBA" id="ARBA00023125"/>
    </source>
</evidence>
<dbReference type="Proteomes" id="UP000571950">
    <property type="component" value="Unassembled WGS sequence"/>
</dbReference>
<feature type="domain" description="HTH lysR-type" evidence="5">
    <location>
        <begin position="1"/>
        <end position="58"/>
    </location>
</feature>
<keyword evidence="3 6" id="KW-0238">DNA-binding</keyword>
<keyword evidence="7" id="KW-1185">Reference proteome</keyword>
<keyword evidence="4" id="KW-0804">Transcription</keyword>
<dbReference type="PROSITE" id="PS50931">
    <property type="entry name" value="HTH_LYSR"/>
    <property type="match status" value="1"/>
</dbReference>
<organism evidence="6 7">
    <name type="scientific">Sphingobium jiangsuense</name>
    <dbReference type="NCBI Taxonomy" id="870476"/>
    <lineage>
        <taxon>Bacteria</taxon>
        <taxon>Pseudomonadati</taxon>
        <taxon>Pseudomonadota</taxon>
        <taxon>Alphaproteobacteria</taxon>
        <taxon>Sphingomonadales</taxon>
        <taxon>Sphingomonadaceae</taxon>
        <taxon>Sphingobium</taxon>
    </lineage>
</organism>
<dbReference type="EMBL" id="JACIDT010000008">
    <property type="protein sequence ID" value="MBB3926773.1"/>
    <property type="molecule type" value="Genomic_DNA"/>
</dbReference>
<dbReference type="InterPro" id="IPR036390">
    <property type="entry name" value="WH_DNA-bd_sf"/>
</dbReference>
<comment type="caution">
    <text evidence="6">The sequence shown here is derived from an EMBL/GenBank/DDBJ whole genome shotgun (WGS) entry which is preliminary data.</text>
</comment>
<dbReference type="Pfam" id="PF03466">
    <property type="entry name" value="LysR_substrate"/>
    <property type="match status" value="1"/>
</dbReference>
<reference evidence="6 7" key="1">
    <citation type="submission" date="2020-08" db="EMBL/GenBank/DDBJ databases">
        <title>Genomic Encyclopedia of Type Strains, Phase IV (KMG-IV): sequencing the most valuable type-strain genomes for metagenomic binning, comparative biology and taxonomic classification.</title>
        <authorList>
            <person name="Goeker M."/>
        </authorList>
    </citation>
    <scope>NUCLEOTIDE SEQUENCE [LARGE SCALE GENOMIC DNA]</scope>
    <source>
        <strain evidence="6 7">DSM 26189</strain>
    </source>
</reference>
<dbReference type="SUPFAM" id="SSF53850">
    <property type="entry name" value="Periplasmic binding protein-like II"/>
    <property type="match status" value="1"/>
</dbReference>
<evidence type="ECO:0000256" key="2">
    <source>
        <dbReference type="ARBA" id="ARBA00023015"/>
    </source>
</evidence>
<dbReference type="RefSeq" id="WP_188072279.1">
    <property type="nucleotide sequence ID" value="NZ_BSPS01000012.1"/>
</dbReference>
<comment type="similarity">
    <text evidence="1">Belongs to the LysR transcriptional regulatory family.</text>
</comment>
<keyword evidence="2" id="KW-0805">Transcription regulation</keyword>
<dbReference type="AlphaFoldDB" id="A0A7W6FQC9"/>
<dbReference type="InterPro" id="IPR036388">
    <property type="entry name" value="WH-like_DNA-bd_sf"/>
</dbReference>
<dbReference type="InterPro" id="IPR005119">
    <property type="entry name" value="LysR_subst-bd"/>
</dbReference>
<dbReference type="GO" id="GO:0003677">
    <property type="term" value="F:DNA binding"/>
    <property type="evidence" value="ECO:0007669"/>
    <property type="project" value="UniProtKB-KW"/>
</dbReference>
<evidence type="ECO:0000259" key="5">
    <source>
        <dbReference type="PROSITE" id="PS50931"/>
    </source>
</evidence>
<dbReference type="GO" id="GO:0003700">
    <property type="term" value="F:DNA-binding transcription factor activity"/>
    <property type="evidence" value="ECO:0007669"/>
    <property type="project" value="InterPro"/>
</dbReference>
<dbReference type="FunFam" id="1.10.10.10:FF:000001">
    <property type="entry name" value="LysR family transcriptional regulator"/>
    <property type="match status" value="1"/>
</dbReference>
<dbReference type="PANTHER" id="PTHR30346">
    <property type="entry name" value="TRANSCRIPTIONAL DUAL REGULATOR HCAR-RELATED"/>
    <property type="match status" value="1"/>
</dbReference>
<dbReference type="PANTHER" id="PTHR30346:SF17">
    <property type="entry name" value="LYSR FAMILY TRANSCRIPTIONAL REGULATOR"/>
    <property type="match status" value="1"/>
</dbReference>
<gene>
    <name evidence="6" type="ORF">GGR43_002496</name>
</gene>
<dbReference type="SUPFAM" id="SSF46785">
    <property type="entry name" value="Winged helix' DNA-binding domain"/>
    <property type="match status" value="1"/>
</dbReference>
<accession>A0A7W6FQC9</accession>
<sequence>MELRHLRYFVAVAQERNFSRAAEQLNISQPPLSRQIRELELEIGAELFDRTSRPLRLTDAGRLLYQNAVQALASFDQVRGTMSRHFKAGTRHYLIGFVGSILCGRLPQVIREFRAHMGGGIAISLIEMGSSEQAAALREGRIDVGFGRLRVNDEGLRRIVLTKEALVAALPADHALADQSAPLSLGQLAAEPVILYPRPFRPSYADQVLSLFEDHGLTLDHRQEVRELQAALGMVAAGAGVSIVPASAQIMDRPDLVFRPIAAEDAISPIILSHRATDSSAELQCMVEISRTVYQTDREPGVEAVS</sequence>
<dbReference type="GO" id="GO:0032993">
    <property type="term" value="C:protein-DNA complex"/>
    <property type="evidence" value="ECO:0007669"/>
    <property type="project" value="TreeGrafter"/>
</dbReference>
<evidence type="ECO:0000256" key="4">
    <source>
        <dbReference type="ARBA" id="ARBA00023163"/>
    </source>
</evidence>
<dbReference type="InterPro" id="IPR000847">
    <property type="entry name" value="LysR_HTH_N"/>
</dbReference>
<proteinExistence type="inferred from homology"/>
<dbReference type="Pfam" id="PF00126">
    <property type="entry name" value="HTH_1"/>
    <property type="match status" value="1"/>
</dbReference>
<protein>
    <submittedName>
        <fullName evidence="6">DNA-binding transcriptional LysR family regulator</fullName>
    </submittedName>
</protein>
<evidence type="ECO:0000313" key="6">
    <source>
        <dbReference type="EMBL" id="MBB3926773.1"/>
    </source>
</evidence>